<protein>
    <recommendedName>
        <fullName evidence="11">Pyruvate carboxylase</fullName>
        <ecNumber evidence="11">6.4.1.1</ecNumber>
    </recommendedName>
</protein>
<evidence type="ECO:0000256" key="16">
    <source>
        <dbReference type="SAM" id="MobiDB-lite"/>
    </source>
</evidence>
<dbReference type="Pfam" id="PF02786">
    <property type="entry name" value="CPSase_L_D2"/>
    <property type="match status" value="1"/>
</dbReference>
<dbReference type="SUPFAM" id="SSF51569">
    <property type="entry name" value="Aldolase"/>
    <property type="match status" value="1"/>
</dbReference>
<feature type="binding site" evidence="13">
    <location>
        <position position="235"/>
    </location>
    <ligand>
        <name>ATP</name>
        <dbReference type="ChEBI" id="CHEBI:30616"/>
    </ligand>
</feature>
<evidence type="ECO:0000259" key="17">
    <source>
        <dbReference type="PROSITE" id="PS50968"/>
    </source>
</evidence>
<keyword evidence="5 14" id="KW-0479">Metal-binding</keyword>
<dbReference type="InterPro" id="IPR005930">
    <property type="entry name" value="Pyruv_COase"/>
</dbReference>
<dbReference type="InterPro" id="IPR003379">
    <property type="entry name" value="Carboxylase_cons_dom"/>
</dbReference>
<dbReference type="InterPro" id="IPR013785">
    <property type="entry name" value="Aldolase_TIM"/>
</dbReference>
<dbReference type="PROSITE" id="PS00188">
    <property type="entry name" value="BIOTIN"/>
    <property type="match status" value="1"/>
</dbReference>
<comment type="cofactor">
    <cofactor evidence="1 11">
        <name>biotin</name>
        <dbReference type="ChEBI" id="CHEBI:57586"/>
    </cofactor>
</comment>
<dbReference type="CDD" id="cd06850">
    <property type="entry name" value="biotinyl_domain"/>
    <property type="match status" value="1"/>
</dbReference>
<dbReference type="GO" id="GO:0005737">
    <property type="term" value="C:cytoplasm"/>
    <property type="evidence" value="ECO:0007669"/>
    <property type="project" value="TreeGrafter"/>
</dbReference>
<feature type="binding site" evidence="14">
    <location>
        <position position="732"/>
    </location>
    <ligand>
        <name>Mn(2+)</name>
        <dbReference type="ChEBI" id="CHEBI:29035"/>
    </ligand>
</feature>
<comment type="function">
    <text evidence="11">Catalyzes a 2-step reaction, involving the ATP-dependent carboxylation of the covalently attached biotin in the first step and the transfer of the carboxyl group to pyruvate in the second.</text>
</comment>
<dbReference type="SUPFAM" id="SSF52440">
    <property type="entry name" value="PreATP-grasp domain"/>
    <property type="match status" value="1"/>
</dbReference>
<feature type="binding site" evidence="13">
    <location>
        <position position="605"/>
    </location>
    <ligand>
        <name>substrate</name>
    </ligand>
</feature>
<evidence type="ECO:0000256" key="2">
    <source>
        <dbReference type="ARBA" id="ARBA00004742"/>
    </source>
</evidence>
<proteinExistence type="predicted"/>
<keyword evidence="8 11" id="KW-0092">Biotin</keyword>
<feature type="binding site" evidence="13">
    <location>
        <position position="117"/>
    </location>
    <ligand>
        <name>ATP</name>
        <dbReference type="ChEBI" id="CHEBI:30616"/>
    </ligand>
</feature>
<evidence type="ECO:0000313" key="22">
    <source>
        <dbReference type="Proteomes" id="UP000664332"/>
    </source>
</evidence>
<feature type="binding site" evidence="14">
    <location>
        <position position="533"/>
    </location>
    <ligand>
        <name>Mn(2+)</name>
        <dbReference type="ChEBI" id="CHEBI:29035"/>
    </ligand>
</feature>
<dbReference type="GO" id="GO:0006094">
    <property type="term" value="P:gluconeogenesis"/>
    <property type="evidence" value="ECO:0007669"/>
    <property type="project" value="UniProtKB-KW"/>
</dbReference>
<dbReference type="PROSITE" id="PS50975">
    <property type="entry name" value="ATP_GRASP"/>
    <property type="match status" value="1"/>
</dbReference>
<feature type="binding site" description="via carbamate group" evidence="14">
    <location>
        <position position="703"/>
    </location>
    <ligand>
        <name>Mn(2+)</name>
        <dbReference type="ChEBI" id="CHEBI:29035"/>
    </ligand>
</feature>
<dbReference type="InterPro" id="IPR011764">
    <property type="entry name" value="Biotin_carboxylation_dom"/>
</dbReference>
<dbReference type="PIRSF" id="PIRSF001594">
    <property type="entry name" value="Pyruv_carbox"/>
    <property type="match status" value="1"/>
</dbReference>
<dbReference type="SUPFAM" id="SSF51246">
    <property type="entry name" value="Rudiment single hybrid motif"/>
    <property type="match status" value="1"/>
</dbReference>
<dbReference type="AlphaFoldDB" id="A0A939E145"/>
<dbReference type="EC" id="6.4.1.1" evidence="11"/>
<dbReference type="PROSITE" id="PS50968">
    <property type="entry name" value="BIOTINYL_LIPOYL"/>
    <property type="match status" value="1"/>
</dbReference>
<dbReference type="NCBIfam" id="TIGR01235">
    <property type="entry name" value="pyruv_carbox"/>
    <property type="match status" value="1"/>
</dbReference>
<dbReference type="Pfam" id="PF00682">
    <property type="entry name" value="HMGL-like"/>
    <property type="match status" value="1"/>
</dbReference>
<dbReference type="FunFam" id="3.20.20.70:FF:000120">
    <property type="entry name" value="Pyruvate carboxylase"/>
    <property type="match status" value="1"/>
</dbReference>
<keyword evidence="7 11" id="KW-0067">ATP-binding</keyword>
<evidence type="ECO:0000256" key="14">
    <source>
        <dbReference type="PIRSR" id="PIRSR001594-3"/>
    </source>
</evidence>
<dbReference type="PROSITE" id="PS50991">
    <property type="entry name" value="PYR_CT"/>
    <property type="match status" value="1"/>
</dbReference>
<dbReference type="SMART" id="SM00878">
    <property type="entry name" value="Biotin_carb_C"/>
    <property type="match status" value="1"/>
</dbReference>
<dbReference type="InterPro" id="IPR005481">
    <property type="entry name" value="BC-like_N"/>
</dbReference>
<dbReference type="Proteomes" id="UP000664332">
    <property type="component" value="Unassembled WGS sequence"/>
</dbReference>
<keyword evidence="3" id="KW-0312">Gluconeogenesis</keyword>
<dbReference type="InterPro" id="IPR016185">
    <property type="entry name" value="PreATP-grasp_dom_sf"/>
</dbReference>
<feature type="modified residue" description="N6-biotinyllysine" evidence="15">
    <location>
        <position position="1095"/>
    </location>
</feature>
<feature type="binding site" evidence="14">
    <location>
        <position position="734"/>
    </location>
    <ligand>
        <name>Mn(2+)</name>
        <dbReference type="ChEBI" id="CHEBI:29035"/>
    </ligand>
</feature>
<dbReference type="InterPro" id="IPR005479">
    <property type="entry name" value="CPAse_ATP-bd"/>
</dbReference>
<dbReference type="InterPro" id="IPR000089">
    <property type="entry name" value="Biotin_lipoyl"/>
</dbReference>
<comment type="caution">
    <text evidence="21">The sequence shown here is derived from an EMBL/GenBank/DDBJ whole genome shotgun (WGS) entry which is preliminary data.</text>
</comment>
<dbReference type="InterPro" id="IPR000891">
    <property type="entry name" value="PYR_CT"/>
</dbReference>
<dbReference type="InterPro" id="IPR011761">
    <property type="entry name" value="ATP-grasp"/>
</dbReference>
<organism evidence="21 22">
    <name type="scientific">Corynebacterium mendelii</name>
    <dbReference type="NCBI Taxonomy" id="2765362"/>
    <lineage>
        <taxon>Bacteria</taxon>
        <taxon>Bacillati</taxon>
        <taxon>Actinomycetota</taxon>
        <taxon>Actinomycetes</taxon>
        <taxon>Mycobacteriales</taxon>
        <taxon>Corynebacteriaceae</taxon>
        <taxon>Corynebacterium</taxon>
    </lineage>
</organism>
<keyword evidence="22" id="KW-1185">Reference proteome</keyword>
<feature type="binding site" evidence="13">
    <location>
        <position position="867"/>
    </location>
    <ligand>
        <name>substrate</name>
    </ligand>
</feature>
<evidence type="ECO:0000256" key="10">
    <source>
        <dbReference type="ARBA" id="ARBA00048501"/>
    </source>
</evidence>
<feature type="active site" evidence="12">
    <location>
        <position position="292"/>
    </location>
</feature>
<dbReference type="NCBIfam" id="NF009554">
    <property type="entry name" value="PRK12999.1"/>
    <property type="match status" value="1"/>
</dbReference>
<feature type="region of interest" description="Disordered" evidence="16">
    <location>
        <begin position="1043"/>
        <end position="1064"/>
    </location>
</feature>
<evidence type="ECO:0000256" key="13">
    <source>
        <dbReference type="PIRSR" id="PIRSR001594-2"/>
    </source>
</evidence>
<comment type="catalytic activity">
    <reaction evidence="10">
        <text>N(6)-biotinyl-L-lysyl-[protein] + hydrogencarbonate + ATP = N(6)-carboxybiotinyl-L-lysyl-[protein] + ADP + phosphate + H(+)</text>
        <dbReference type="Rhea" id="RHEA:13501"/>
        <dbReference type="Rhea" id="RHEA-COMP:10505"/>
        <dbReference type="Rhea" id="RHEA-COMP:10506"/>
        <dbReference type="ChEBI" id="CHEBI:15378"/>
        <dbReference type="ChEBI" id="CHEBI:17544"/>
        <dbReference type="ChEBI" id="CHEBI:30616"/>
        <dbReference type="ChEBI" id="CHEBI:43474"/>
        <dbReference type="ChEBI" id="CHEBI:83144"/>
        <dbReference type="ChEBI" id="CHEBI:83145"/>
        <dbReference type="ChEBI" id="CHEBI:456216"/>
        <dbReference type="EC" id="6.3.4.14"/>
    </reaction>
    <physiologicalReaction direction="left-to-right" evidence="10">
        <dbReference type="Rhea" id="RHEA:13502"/>
    </physiologicalReaction>
</comment>
<keyword evidence="21" id="KW-0670">Pyruvate</keyword>
<evidence type="ECO:0000259" key="20">
    <source>
        <dbReference type="PROSITE" id="PS50991"/>
    </source>
</evidence>
<dbReference type="PROSITE" id="PS00867">
    <property type="entry name" value="CPSASE_2"/>
    <property type="match status" value="1"/>
</dbReference>
<evidence type="ECO:0000256" key="4">
    <source>
        <dbReference type="ARBA" id="ARBA00022598"/>
    </source>
</evidence>
<feature type="domain" description="Biotin carboxylation" evidence="19">
    <location>
        <begin position="1"/>
        <end position="449"/>
    </location>
</feature>
<dbReference type="RefSeq" id="WP_207279003.1">
    <property type="nucleotide sequence ID" value="NZ_JAFLEQ010000014.1"/>
</dbReference>
<dbReference type="GO" id="GO:0046872">
    <property type="term" value="F:metal ion binding"/>
    <property type="evidence" value="ECO:0007669"/>
    <property type="project" value="UniProtKB-KW"/>
</dbReference>
<evidence type="ECO:0000259" key="19">
    <source>
        <dbReference type="PROSITE" id="PS50979"/>
    </source>
</evidence>
<reference evidence="21" key="1">
    <citation type="submission" date="2021-03" db="EMBL/GenBank/DDBJ databases">
        <authorList>
            <person name="Sun Q."/>
        </authorList>
    </citation>
    <scope>NUCLEOTIDE SEQUENCE</scope>
    <source>
        <strain evidence="21">CCM 8862</strain>
    </source>
</reference>
<evidence type="ECO:0000256" key="8">
    <source>
        <dbReference type="ARBA" id="ARBA00023267"/>
    </source>
</evidence>
<evidence type="ECO:0000256" key="7">
    <source>
        <dbReference type="ARBA" id="ARBA00022840"/>
    </source>
</evidence>
<sequence length="1134" mass="121084">MLKKILVANRGEIAVRAFRAAYEVGAATVAVYPIEDRNSFHRAFASEAHRIGEGDSPVKAYLNIDEMIRAAEQSGADAIYPGYGFLSENAVLAKKCADKGIIFIGPTPQVLELTGDKSAAVHAAAAAGLPILNDSAPTADIDELVAMSASMTYPLFAKAVAGGGGRGMRFVPSADVLADLAAEASREAHSAFGDPSVYLEQAVIKPQHIEVQILADTHGNVVHLFERDCSLQRRHQKVVEIAPSQHLDERLREKICADAVAFAKHINYTGAGTVEFLVDEQGRHVFIEMNPRIQVEHTVTEEITGIDIVKAQMRIAAGDSLPDMGITQESVQIRGVALQCRITTEDPNNGFRPDTGIVTAYRSPGGAGVRLDGAAQLGGEITAHFDSMLVKMTCRGRDFAAAVTRARRALNEFTVAGVATNIGFLRALLKEPDFTGKRIDTSFIDIHPWLLQAPPADDEAGLVLNYLASTTVNRPHGNRPVAPVPEDKLPAIDLQAPLPEGSRDRLKKLGPARFAEQLRAQQPVALTETTFRDAHQSLLATRVRSSALVSAARVTARTTPQLLSVEAWGGATYDVALRFLHEDPWARLDALRQAMPNINIQMLLRGRNTVGYTPYPDTVCTAFVDEAARSGIDIFRIFDALNDVSQMKPAIDAVLSTGTAVAEVAMAYSGDMTDPGENIYTLDYYLRLAEEIVATGAHILAVKDMAGLLRPQAARQLVTALRTNFDLPVHIHTHDTAGGQLATYMAAVVAGADAIDGAAAPLSGTTSQPSLSAIVAALAHTELDPGISLDAVCDMEPYWEAVRKVYAPFESGTPGPTGRVYRHEIPGGQLSNLRAQAQALGLADRFELVEDYYAAVNEMLGRPTKVTPSSKVVGDLALHLVGANVDPADFVADPQKYDIPDSVIAFLRGELGTPPGGWPEPLRSRALQGRADRPTATATISHDDEVNLASGNAATRRATLDRLLFAGPAKELADHRLINGDTTVLDDNKFFYGLYEGEEDTVRLADGREFTVRLDAVGEPDAKGMCTVVCTVNGQIRPVRVRDTSAATDVPEAEKADPDNAGHVPAPFAGVVSASVSEGDTVNAGDPVAVIEAMKMEATITAPVAGTISRVVVGAAVKVEGGDLLVVIDPDGQH</sequence>
<dbReference type="Pfam" id="PF02436">
    <property type="entry name" value="PYC_OADA"/>
    <property type="match status" value="1"/>
</dbReference>
<feature type="domain" description="Lipoyl-binding" evidence="17">
    <location>
        <begin position="1052"/>
        <end position="1129"/>
    </location>
</feature>
<dbReference type="CDD" id="cd07937">
    <property type="entry name" value="DRE_TIM_PC_TC_5S"/>
    <property type="match status" value="1"/>
</dbReference>
<evidence type="ECO:0000313" key="21">
    <source>
        <dbReference type="EMBL" id="MBN9644520.1"/>
    </source>
</evidence>
<keyword evidence="6 11" id="KW-0547">Nucleotide-binding</keyword>
<evidence type="ECO:0000256" key="3">
    <source>
        <dbReference type="ARBA" id="ARBA00022432"/>
    </source>
</evidence>
<dbReference type="Gene3D" id="3.20.20.70">
    <property type="entry name" value="Aldolase class I"/>
    <property type="match status" value="1"/>
</dbReference>
<accession>A0A939E145</accession>
<dbReference type="InterPro" id="IPR011054">
    <property type="entry name" value="Rudment_hybrid_motif"/>
</dbReference>
<dbReference type="Pfam" id="PF02785">
    <property type="entry name" value="Biotin_carb_C"/>
    <property type="match status" value="1"/>
</dbReference>
<comment type="catalytic activity">
    <reaction evidence="11">
        <text>hydrogencarbonate + pyruvate + ATP = oxaloacetate + ADP + phosphate + H(+)</text>
        <dbReference type="Rhea" id="RHEA:20844"/>
        <dbReference type="ChEBI" id="CHEBI:15361"/>
        <dbReference type="ChEBI" id="CHEBI:15378"/>
        <dbReference type="ChEBI" id="CHEBI:16452"/>
        <dbReference type="ChEBI" id="CHEBI:17544"/>
        <dbReference type="ChEBI" id="CHEBI:30616"/>
        <dbReference type="ChEBI" id="CHEBI:43474"/>
        <dbReference type="ChEBI" id="CHEBI:456216"/>
        <dbReference type="EC" id="6.4.1.1"/>
    </reaction>
</comment>
<dbReference type="PANTHER" id="PTHR43778">
    <property type="entry name" value="PYRUVATE CARBOXYLASE"/>
    <property type="match status" value="1"/>
</dbReference>
<gene>
    <name evidence="21" type="ORF">JZY06_07835</name>
</gene>
<feature type="domain" description="ATP-grasp" evidence="18">
    <location>
        <begin position="121"/>
        <end position="317"/>
    </location>
</feature>
<dbReference type="EMBL" id="JAFLEQ010000014">
    <property type="protein sequence ID" value="MBN9644520.1"/>
    <property type="molecule type" value="Genomic_DNA"/>
</dbReference>
<dbReference type="SUPFAM" id="SSF56059">
    <property type="entry name" value="Glutathione synthetase ATP-binding domain-like"/>
    <property type="match status" value="1"/>
</dbReference>
<dbReference type="Gene3D" id="3.30.470.20">
    <property type="entry name" value="ATP-grasp fold, B domain"/>
    <property type="match status" value="1"/>
</dbReference>
<feature type="binding site" evidence="13">
    <location>
        <position position="200"/>
    </location>
    <ligand>
        <name>ATP</name>
        <dbReference type="ChEBI" id="CHEBI:30616"/>
    </ligand>
</feature>
<dbReference type="GO" id="GO:0005524">
    <property type="term" value="F:ATP binding"/>
    <property type="evidence" value="ECO:0007669"/>
    <property type="project" value="UniProtKB-UniRule"/>
</dbReference>
<evidence type="ECO:0000256" key="5">
    <source>
        <dbReference type="ARBA" id="ARBA00022723"/>
    </source>
</evidence>
<dbReference type="Pfam" id="PF00364">
    <property type="entry name" value="Biotin_lipoyl"/>
    <property type="match status" value="1"/>
</dbReference>
<evidence type="ECO:0000256" key="1">
    <source>
        <dbReference type="ARBA" id="ARBA00001953"/>
    </source>
</evidence>
<dbReference type="Gene3D" id="3.10.600.10">
    <property type="entry name" value="pyruvate carboxylase f1077a mutant domain"/>
    <property type="match status" value="1"/>
</dbReference>
<dbReference type="FunFam" id="2.40.50.100:FF:000003">
    <property type="entry name" value="Acetyl-CoA carboxylase biotin carboxyl carrier protein"/>
    <property type="match status" value="1"/>
</dbReference>
<evidence type="ECO:0000256" key="9">
    <source>
        <dbReference type="ARBA" id="ARBA00023268"/>
    </source>
</evidence>
<evidence type="ECO:0000256" key="12">
    <source>
        <dbReference type="PIRSR" id="PIRSR001594-1"/>
    </source>
</evidence>
<dbReference type="PANTHER" id="PTHR43778:SF2">
    <property type="entry name" value="PYRUVATE CARBOXYLASE, MITOCHONDRIAL"/>
    <property type="match status" value="1"/>
</dbReference>
<dbReference type="InterPro" id="IPR005482">
    <property type="entry name" value="Biotin_COase_C"/>
</dbReference>
<evidence type="ECO:0000256" key="6">
    <source>
        <dbReference type="ARBA" id="ARBA00022741"/>
    </source>
</evidence>
<keyword evidence="4 11" id="KW-0436">Ligase</keyword>
<dbReference type="SUPFAM" id="SSF51230">
    <property type="entry name" value="Single hybrid motif"/>
    <property type="match status" value="1"/>
</dbReference>
<dbReference type="NCBIfam" id="NF006761">
    <property type="entry name" value="PRK09282.1"/>
    <property type="match status" value="1"/>
</dbReference>
<evidence type="ECO:0000259" key="18">
    <source>
        <dbReference type="PROSITE" id="PS50975"/>
    </source>
</evidence>
<keyword evidence="9" id="KW-0511">Multifunctional enzyme</keyword>
<dbReference type="Pfam" id="PF00289">
    <property type="entry name" value="Biotin_carb_N"/>
    <property type="match status" value="1"/>
</dbReference>
<feature type="domain" description="Pyruvate carboxyltransferase" evidence="20">
    <location>
        <begin position="524"/>
        <end position="793"/>
    </location>
</feature>
<dbReference type="PROSITE" id="PS50979">
    <property type="entry name" value="BC"/>
    <property type="match status" value="1"/>
</dbReference>
<dbReference type="InterPro" id="IPR001882">
    <property type="entry name" value="Biotin_BS"/>
</dbReference>
<dbReference type="GO" id="GO:0004075">
    <property type="term" value="F:biotin carboxylase activity"/>
    <property type="evidence" value="ECO:0007669"/>
    <property type="project" value="UniProtKB-EC"/>
</dbReference>
<name>A0A939E145_9CORY</name>
<dbReference type="SUPFAM" id="SSF89000">
    <property type="entry name" value="post-HMGL domain-like"/>
    <property type="match status" value="1"/>
</dbReference>
<dbReference type="GO" id="GO:0004736">
    <property type="term" value="F:pyruvate carboxylase activity"/>
    <property type="evidence" value="ECO:0007669"/>
    <property type="project" value="UniProtKB-EC"/>
</dbReference>
<dbReference type="InterPro" id="IPR055268">
    <property type="entry name" value="PCB-like"/>
</dbReference>
<evidence type="ECO:0000256" key="11">
    <source>
        <dbReference type="PIRNR" id="PIRNR001594"/>
    </source>
</evidence>
<feature type="modified residue" description="N6-carboxylysine" evidence="15">
    <location>
        <position position="703"/>
    </location>
</feature>
<evidence type="ECO:0000256" key="15">
    <source>
        <dbReference type="PIRSR" id="PIRSR001594-4"/>
    </source>
</evidence>
<comment type="pathway">
    <text evidence="2">Carbohydrate biosynthesis; gluconeogenesis.</text>
</comment>
<dbReference type="Gene3D" id="2.40.50.100">
    <property type="match status" value="1"/>
</dbReference>
<dbReference type="InterPro" id="IPR011053">
    <property type="entry name" value="Single_hybrid_motif"/>
</dbReference>